<comment type="subcellular location">
    <subcellularLocation>
        <location evidence="1">Cytoplasm</location>
    </subcellularLocation>
</comment>
<reference evidence="5" key="1">
    <citation type="journal article" date="2019" name="Int. J. Syst. Evol. Microbiol.">
        <title>The Global Catalogue of Microorganisms (GCM) 10K type strain sequencing project: providing services to taxonomists for standard genome sequencing and annotation.</title>
        <authorList>
            <consortium name="The Broad Institute Genomics Platform"/>
            <consortium name="The Broad Institute Genome Sequencing Center for Infectious Disease"/>
            <person name="Wu L."/>
            <person name="Ma J."/>
        </authorList>
    </citation>
    <scope>NUCLEOTIDE SEQUENCE [LARGE SCALE GENOMIC DNA]</scope>
    <source>
        <strain evidence="5">CCUG 39402</strain>
    </source>
</reference>
<evidence type="ECO:0000259" key="3">
    <source>
        <dbReference type="PROSITE" id="PS51857"/>
    </source>
</evidence>
<dbReference type="InterPro" id="IPR012340">
    <property type="entry name" value="NA-bd_OB-fold"/>
</dbReference>
<dbReference type="SMART" id="SM00357">
    <property type="entry name" value="CSP"/>
    <property type="match status" value="1"/>
</dbReference>
<protein>
    <submittedName>
        <fullName evidence="4">Retron Se72 family effector protein</fullName>
    </submittedName>
</protein>
<evidence type="ECO:0000313" key="4">
    <source>
        <dbReference type="EMBL" id="MFC6284152.1"/>
    </source>
</evidence>
<dbReference type="SUPFAM" id="SSF50249">
    <property type="entry name" value="Nucleic acid-binding proteins"/>
    <property type="match status" value="1"/>
</dbReference>
<dbReference type="Pfam" id="PF00313">
    <property type="entry name" value="CSD"/>
    <property type="match status" value="1"/>
</dbReference>
<dbReference type="InterPro" id="IPR002059">
    <property type="entry name" value="CSP_DNA-bd"/>
</dbReference>
<dbReference type="CDD" id="cd04458">
    <property type="entry name" value="CSP_CDS"/>
    <property type="match status" value="1"/>
</dbReference>
<name>A0ABW1U531_9BURK</name>
<dbReference type="InterPro" id="IPR011129">
    <property type="entry name" value="CSD"/>
</dbReference>
<keyword evidence="5" id="KW-1185">Reference proteome</keyword>
<comment type="caution">
    <text evidence="4">The sequence shown here is derived from an EMBL/GenBank/DDBJ whole genome shotgun (WGS) entry which is preliminary data.</text>
</comment>
<evidence type="ECO:0000313" key="5">
    <source>
        <dbReference type="Proteomes" id="UP001596270"/>
    </source>
</evidence>
<dbReference type="Gene3D" id="2.40.50.140">
    <property type="entry name" value="Nucleic acid-binding proteins"/>
    <property type="match status" value="1"/>
</dbReference>
<dbReference type="PIRSF" id="PIRSF002599">
    <property type="entry name" value="Cold_shock_A"/>
    <property type="match status" value="1"/>
</dbReference>
<dbReference type="Proteomes" id="UP001596270">
    <property type="component" value="Unassembled WGS sequence"/>
</dbReference>
<accession>A0ABW1U531</accession>
<gene>
    <name evidence="4" type="ORF">ACFQND_23240</name>
</gene>
<organism evidence="4 5">
    <name type="scientific">Polaromonas aquatica</name>
    <dbReference type="NCBI Taxonomy" id="332657"/>
    <lineage>
        <taxon>Bacteria</taxon>
        <taxon>Pseudomonadati</taxon>
        <taxon>Pseudomonadota</taxon>
        <taxon>Betaproteobacteria</taxon>
        <taxon>Burkholderiales</taxon>
        <taxon>Comamonadaceae</taxon>
        <taxon>Polaromonas</taxon>
    </lineage>
</organism>
<dbReference type="PRINTS" id="PR00050">
    <property type="entry name" value="COLDSHOCK"/>
</dbReference>
<evidence type="ECO:0000256" key="2">
    <source>
        <dbReference type="ARBA" id="ARBA00022490"/>
    </source>
</evidence>
<dbReference type="PROSITE" id="PS51857">
    <property type="entry name" value="CSD_2"/>
    <property type="match status" value="1"/>
</dbReference>
<feature type="domain" description="CSD" evidence="3">
    <location>
        <begin position="6"/>
        <end position="68"/>
    </location>
</feature>
<proteinExistence type="predicted"/>
<dbReference type="RefSeq" id="WP_371439910.1">
    <property type="nucleotide sequence ID" value="NZ_JBHSRS010000084.1"/>
</dbReference>
<keyword evidence="2" id="KW-0963">Cytoplasm</keyword>
<dbReference type="NCBIfam" id="NF038236">
    <property type="entry name" value="retron_eff_Se72"/>
    <property type="match status" value="1"/>
</dbReference>
<sequence>MVNNAQAYGVVKVYYPLKGFGFITREKGKDLFFFRSSVADEAALIEGATVRFQIEHGEKGPSAVSVKREG</sequence>
<evidence type="ECO:0000256" key="1">
    <source>
        <dbReference type="ARBA" id="ARBA00004496"/>
    </source>
</evidence>
<dbReference type="InterPro" id="IPR012156">
    <property type="entry name" value="Cold_shock_CspA"/>
</dbReference>
<dbReference type="EMBL" id="JBHSRS010000084">
    <property type="protein sequence ID" value="MFC6284152.1"/>
    <property type="molecule type" value="Genomic_DNA"/>
</dbReference>